<evidence type="ECO:0000313" key="5">
    <source>
        <dbReference type="EMBL" id="SMX27224.1"/>
    </source>
</evidence>
<protein>
    <submittedName>
        <fullName evidence="5">2,3-diketo-L-gulonate-binding periplasmic protein YiaO</fullName>
    </submittedName>
</protein>
<dbReference type="PANTHER" id="PTHR33376">
    <property type="match status" value="1"/>
</dbReference>
<evidence type="ECO:0000256" key="2">
    <source>
        <dbReference type="ARBA" id="ARBA00022729"/>
    </source>
</evidence>
<dbReference type="OrthoDB" id="8673861at2"/>
<dbReference type="RefSeq" id="WP_099243399.1">
    <property type="nucleotide sequence ID" value="NZ_FXXP01000001.1"/>
</dbReference>
<feature type="chain" id="PRO_5013008905" evidence="4">
    <location>
        <begin position="22"/>
        <end position="335"/>
    </location>
</feature>
<dbReference type="GO" id="GO:0030246">
    <property type="term" value="F:carbohydrate binding"/>
    <property type="evidence" value="ECO:0007669"/>
    <property type="project" value="TreeGrafter"/>
</dbReference>
<reference evidence="6" key="1">
    <citation type="submission" date="2017-05" db="EMBL/GenBank/DDBJ databases">
        <authorList>
            <person name="Rodrigo-Torres L."/>
            <person name="Arahal R. D."/>
            <person name="Lucena T."/>
        </authorList>
    </citation>
    <scope>NUCLEOTIDE SEQUENCE [LARGE SCALE GENOMIC DNA]</scope>
    <source>
        <strain evidence="6">CECT 8649</strain>
    </source>
</reference>
<evidence type="ECO:0000256" key="3">
    <source>
        <dbReference type="ARBA" id="ARBA00022764"/>
    </source>
</evidence>
<proteinExistence type="predicted"/>
<dbReference type="InterPro" id="IPR018389">
    <property type="entry name" value="DctP_fam"/>
</dbReference>
<dbReference type="EMBL" id="FXXP01000001">
    <property type="protein sequence ID" value="SMX27224.1"/>
    <property type="molecule type" value="Genomic_DNA"/>
</dbReference>
<organism evidence="5 6">
    <name type="scientific">Pelagimonas phthalicica</name>
    <dbReference type="NCBI Taxonomy" id="1037362"/>
    <lineage>
        <taxon>Bacteria</taxon>
        <taxon>Pseudomonadati</taxon>
        <taxon>Pseudomonadota</taxon>
        <taxon>Alphaproteobacteria</taxon>
        <taxon>Rhodobacterales</taxon>
        <taxon>Roseobacteraceae</taxon>
        <taxon>Pelagimonas</taxon>
    </lineage>
</organism>
<name>A0A238JAJ0_9RHOB</name>
<evidence type="ECO:0000256" key="4">
    <source>
        <dbReference type="SAM" id="SignalP"/>
    </source>
</evidence>
<comment type="subcellular location">
    <subcellularLocation>
        <location evidence="1">Periplasm</location>
    </subcellularLocation>
</comment>
<dbReference type="AlphaFoldDB" id="A0A238JAJ0"/>
<keyword evidence="2 4" id="KW-0732">Signal</keyword>
<feature type="signal peptide" evidence="4">
    <location>
        <begin position="1"/>
        <end position="21"/>
    </location>
</feature>
<sequence length="335" mass="36553">MKLKLLASAALLMTTAFAAHADPIKLGYNGAPDAKKNAVHYFAETLEKIVEEKTDIEIELFPNSQLGSEQERMENTLASPMLNVASFAGLSPVVPESFVSNTPFMFGSPEEARSFFDEGKYWGMVEAAFAERTGGSEILAVVEEGGFLAFTSTDKAIHTPADFDGMKFRAMDPSQVALYEAMGASGTPIPWTEVYSALQTGVVEGQMNPPLYIILGSLNEVQKYMTRANVQYSMQFLVGNGEWLASLSDEDRAVLEAAVVEANNKTRAKVQATVEERVTWLAENGMEVITPTADQLAEFQKIGQPSFINWLGTQSIDKSFIEAAFADLGKSDLLK</sequence>
<dbReference type="GO" id="GO:0055085">
    <property type="term" value="P:transmembrane transport"/>
    <property type="evidence" value="ECO:0007669"/>
    <property type="project" value="InterPro"/>
</dbReference>
<dbReference type="Gene3D" id="3.40.190.170">
    <property type="entry name" value="Bacterial extracellular solute-binding protein, family 7"/>
    <property type="match status" value="1"/>
</dbReference>
<dbReference type="NCBIfam" id="NF037995">
    <property type="entry name" value="TRAP_S1"/>
    <property type="match status" value="1"/>
</dbReference>
<keyword evidence="6" id="KW-1185">Reference proteome</keyword>
<dbReference type="Proteomes" id="UP000225972">
    <property type="component" value="Unassembled WGS sequence"/>
</dbReference>
<evidence type="ECO:0000313" key="6">
    <source>
        <dbReference type="Proteomes" id="UP000225972"/>
    </source>
</evidence>
<dbReference type="Pfam" id="PF03480">
    <property type="entry name" value="DctP"/>
    <property type="match status" value="1"/>
</dbReference>
<gene>
    <name evidence="5" type="primary">yiaO_1</name>
    <name evidence="5" type="ORF">TRP8649_01326</name>
</gene>
<keyword evidence="3" id="KW-0574">Periplasm</keyword>
<dbReference type="GO" id="GO:0042597">
    <property type="term" value="C:periplasmic space"/>
    <property type="evidence" value="ECO:0007669"/>
    <property type="project" value="UniProtKB-SubCell"/>
</dbReference>
<evidence type="ECO:0000256" key="1">
    <source>
        <dbReference type="ARBA" id="ARBA00004418"/>
    </source>
</evidence>
<dbReference type="InterPro" id="IPR038404">
    <property type="entry name" value="TRAP_DctP_sf"/>
</dbReference>
<accession>A0A238JAJ0</accession>
<dbReference type="PANTHER" id="PTHR33376:SF18">
    <property type="entry name" value="2,3-DIKETO-L-GULONATE-BINDING PERIPLASMIC PROTEIN YIAO"/>
    <property type="match status" value="1"/>
</dbReference>